<evidence type="ECO:0000313" key="7">
    <source>
        <dbReference type="EMBL" id="MBP2024759.1"/>
    </source>
</evidence>
<evidence type="ECO:0000256" key="4">
    <source>
        <dbReference type="NCBIfam" id="TIGR00260"/>
    </source>
</evidence>
<proteinExistence type="inferred from homology"/>
<dbReference type="InterPro" id="IPR036052">
    <property type="entry name" value="TrpB-like_PALP_sf"/>
</dbReference>
<dbReference type="EMBL" id="JAGGLJ010000002">
    <property type="protein sequence ID" value="MBP2024759.1"/>
    <property type="molecule type" value="Genomic_DNA"/>
</dbReference>
<comment type="similarity">
    <text evidence="2">Belongs to the threonine synthase family.</text>
</comment>
<accession>A0ABS4KAE9</accession>
<organism evidence="7 8">
    <name type="scientific">Peptoniphilus stercorisuis</name>
    <dbReference type="NCBI Taxonomy" id="1436965"/>
    <lineage>
        <taxon>Bacteria</taxon>
        <taxon>Bacillati</taxon>
        <taxon>Bacillota</taxon>
        <taxon>Tissierellia</taxon>
        <taxon>Tissierellales</taxon>
        <taxon>Peptoniphilaceae</taxon>
        <taxon>Peptoniphilus</taxon>
    </lineage>
</organism>
<dbReference type="NCBIfam" id="TIGR00260">
    <property type="entry name" value="thrC"/>
    <property type="match status" value="1"/>
</dbReference>
<evidence type="ECO:0000256" key="1">
    <source>
        <dbReference type="ARBA" id="ARBA00001933"/>
    </source>
</evidence>
<dbReference type="Pfam" id="PF00291">
    <property type="entry name" value="PALP"/>
    <property type="match status" value="1"/>
</dbReference>
<protein>
    <recommendedName>
        <fullName evidence="4">Threonine synthase</fullName>
        <ecNumber evidence="4">4.2.3.1</ecNumber>
    </recommendedName>
</protein>
<comment type="caution">
    <text evidence="7">The sequence shown here is derived from an EMBL/GenBank/DDBJ whole genome shotgun (WGS) entry which is preliminary data.</text>
</comment>
<keyword evidence="7" id="KW-0456">Lyase</keyword>
<name>A0ABS4KAE9_9FIRM</name>
<dbReference type="RefSeq" id="WP_210060068.1">
    <property type="nucleotide sequence ID" value="NZ_JAGGLJ010000002.1"/>
</dbReference>
<keyword evidence="8" id="KW-1185">Reference proteome</keyword>
<evidence type="ECO:0000313" key="8">
    <source>
        <dbReference type="Proteomes" id="UP001519306"/>
    </source>
</evidence>
<evidence type="ECO:0000259" key="5">
    <source>
        <dbReference type="Pfam" id="PF00291"/>
    </source>
</evidence>
<dbReference type="InterPro" id="IPR029144">
    <property type="entry name" value="Thr_synth_N"/>
</dbReference>
<feature type="domain" description="Tryptophan synthase beta chain-like PALP" evidence="5">
    <location>
        <begin position="97"/>
        <end position="408"/>
    </location>
</feature>
<evidence type="ECO:0000256" key="3">
    <source>
        <dbReference type="ARBA" id="ARBA00022898"/>
    </source>
</evidence>
<dbReference type="PANTHER" id="PTHR43515:SF1">
    <property type="entry name" value="THREONINE SYNTHASE-LIKE 1"/>
    <property type="match status" value="1"/>
</dbReference>
<evidence type="ECO:0000259" key="6">
    <source>
        <dbReference type="Pfam" id="PF14821"/>
    </source>
</evidence>
<dbReference type="Gene3D" id="3.40.50.1100">
    <property type="match status" value="2"/>
</dbReference>
<dbReference type="GO" id="GO:0004795">
    <property type="term" value="F:threonine synthase activity"/>
    <property type="evidence" value="ECO:0007669"/>
    <property type="project" value="UniProtKB-EC"/>
</dbReference>
<dbReference type="SUPFAM" id="SSF53686">
    <property type="entry name" value="Tryptophan synthase beta subunit-like PLP-dependent enzymes"/>
    <property type="match status" value="1"/>
</dbReference>
<dbReference type="Proteomes" id="UP001519306">
    <property type="component" value="Unassembled WGS sequence"/>
</dbReference>
<dbReference type="EC" id="4.2.3.1" evidence="4"/>
<dbReference type="InterPro" id="IPR001926">
    <property type="entry name" value="TrpB-like_PALP"/>
</dbReference>
<evidence type="ECO:0000256" key="2">
    <source>
        <dbReference type="ARBA" id="ARBA00005517"/>
    </source>
</evidence>
<gene>
    <name evidence="7" type="ORF">J2Z71_000275</name>
</gene>
<sequence>MRYISTRTREIIDSSQDAILKGLASDGGLFLPESLPFIKFSEDEIENLNYKYVAKKIISSIFDDFTKEEIDYAVDTAYDSFSDEILPIIKLDNNYVLELFHGKTLAFKDFALSILPILMSLSIKKKNLKEKVVILTATSGDTGSAALKGFENVDGTEVIVFYPTDGISEIQRRQMTCLDYDNTHAVGIRGNFDDAQSSLKKIFLDSEFKDELLEKNIRISSANSINIGRLVPQISYYFYAYYELLRRGEISESEDLNISVPTGNFGNILAGYMAKKMGLPIDILVCASNKNNVLTDFFNTYEYDANREFFKTNSPSMDILISSNLERLLYLVSNSGENVKDLMEKLNKDKFYKLDNNMIENLKDFKGYSYNEEETLLGIKEVYEKYSYLMDTHTSIAYRGAIELNSKNKTLVLSTASPFKFPKSVLEAVNLKVNDNEFENLRNLSEKTNTKLPSILKDLENKKISEKKVIDKDEIKESIIEILGE</sequence>
<dbReference type="Gene3D" id="3.90.1380.10">
    <property type="entry name" value="Threonine synthase, N-terminal domain"/>
    <property type="match status" value="1"/>
</dbReference>
<dbReference type="InterPro" id="IPR037158">
    <property type="entry name" value="Thr_synth_N_sf"/>
</dbReference>
<dbReference type="PANTHER" id="PTHR43515">
    <property type="entry name" value="THREONINE SYNTHASE-LIKE 1"/>
    <property type="match status" value="1"/>
</dbReference>
<dbReference type="InterPro" id="IPR004450">
    <property type="entry name" value="Thr_synthase-like"/>
</dbReference>
<feature type="domain" description="Threonine synthase N-terminal" evidence="6">
    <location>
        <begin position="2"/>
        <end position="78"/>
    </location>
</feature>
<comment type="cofactor">
    <cofactor evidence="1">
        <name>pyridoxal 5'-phosphate</name>
        <dbReference type="ChEBI" id="CHEBI:597326"/>
    </cofactor>
</comment>
<keyword evidence="3" id="KW-0663">Pyridoxal phosphate</keyword>
<dbReference type="Pfam" id="PF14821">
    <property type="entry name" value="Thr_synth_N"/>
    <property type="match status" value="1"/>
</dbReference>
<reference evidence="7 8" key="1">
    <citation type="submission" date="2021-03" db="EMBL/GenBank/DDBJ databases">
        <title>Genomic Encyclopedia of Type Strains, Phase IV (KMG-IV): sequencing the most valuable type-strain genomes for metagenomic binning, comparative biology and taxonomic classification.</title>
        <authorList>
            <person name="Goeker M."/>
        </authorList>
    </citation>
    <scope>NUCLEOTIDE SEQUENCE [LARGE SCALE GENOMIC DNA]</scope>
    <source>
        <strain evidence="7 8">DSM 27563</strain>
    </source>
</reference>
<dbReference type="CDD" id="cd01560">
    <property type="entry name" value="Thr-synth_2"/>
    <property type="match status" value="1"/>
</dbReference>